<evidence type="ECO:0000259" key="2">
    <source>
        <dbReference type="SMART" id="SM00331"/>
    </source>
</evidence>
<dbReference type="Gene3D" id="3.60.40.10">
    <property type="entry name" value="PPM-type phosphatase domain"/>
    <property type="match status" value="1"/>
</dbReference>
<gene>
    <name evidence="3" type="ORF">AVDCRST_MAG16-158</name>
</gene>
<proteinExistence type="predicted"/>
<dbReference type="Pfam" id="PF07228">
    <property type="entry name" value="SpoIIE"/>
    <property type="match status" value="1"/>
</dbReference>
<name>A0A6J4KP67_9ACTN</name>
<dbReference type="InterPro" id="IPR001932">
    <property type="entry name" value="PPM-type_phosphatase-like_dom"/>
</dbReference>
<evidence type="ECO:0000256" key="1">
    <source>
        <dbReference type="ARBA" id="ARBA00022801"/>
    </source>
</evidence>
<dbReference type="InterPro" id="IPR052016">
    <property type="entry name" value="Bact_Sigma-Reg"/>
</dbReference>
<accession>A0A6J4KP67</accession>
<dbReference type="SMART" id="SM00331">
    <property type="entry name" value="PP2C_SIG"/>
    <property type="match status" value="1"/>
</dbReference>
<organism evidence="3">
    <name type="scientific">uncultured Frankineae bacterium</name>
    <dbReference type="NCBI Taxonomy" id="437475"/>
    <lineage>
        <taxon>Bacteria</taxon>
        <taxon>Bacillati</taxon>
        <taxon>Actinomycetota</taxon>
        <taxon>Actinomycetes</taxon>
        <taxon>Frankiales</taxon>
        <taxon>environmental samples</taxon>
    </lineage>
</organism>
<dbReference type="PANTHER" id="PTHR43156:SF2">
    <property type="entry name" value="STAGE II SPORULATION PROTEIN E"/>
    <property type="match status" value="1"/>
</dbReference>
<dbReference type="InterPro" id="IPR036457">
    <property type="entry name" value="PPM-type-like_dom_sf"/>
</dbReference>
<feature type="domain" description="PPM-type phosphatase" evidence="2">
    <location>
        <begin position="159"/>
        <end position="373"/>
    </location>
</feature>
<sequence length="375" mass="39333">MALPAAFTRGPVPRFVTAVVLALPRGITRLRRSPPPEGPALVGLVLLAVLLVVGGEMLGKEYVPPASQVLPLLGGSLLLRRKAMRALLLVVAGCLAYALFDMKLLDVRPGALVVVLVTAAVSYEFSRSREETGLSGSSGDTFVVELRQRLQRQGELPRLPSGWRGEAVLSPAGGGPFAGDFVVSALRDEGRCLELALVDVSGKGIEAGTRALLLSGALGGLLGSVRSDGFLPSANRYLDRQEWDEGFATAVHLVVDLVDGSFSVESAGHPPVALFDAGSGRWSLLGAHGVALGLLPEASYEAVTGRLDRGDALILYTDGLVEVPGRDLEVGIDKLLGEAERLVPHGFTGGGQLLVSRVATAGTDDRGLVLLWRDT</sequence>
<reference evidence="3" key="1">
    <citation type="submission" date="2020-02" db="EMBL/GenBank/DDBJ databases">
        <authorList>
            <person name="Meier V. D."/>
        </authorList>
    </citation>
    <scope>NUCLEOTIDE SEQUENCE</scope>
    <source>
        <strain evidence="3">AVDCRST_MAG16</strain>
    </source>
</reference>
<keyword evidence="1" id="KW-0378">Hydrolase</keyword>
<dbReference type="PANTHER" id="PTHR43156">
    <property type="entry name" value="STAGE II SPORULATION PROTEIN E-RELATED"/>
    <property type="match status" value="1"/>
</dbReference>
<dbReference type="SUPFAM" id="SSF81606">
    <property type="entry name" value="PP2C-like"/>
    <property type="match status" value="1"/>
</dbReference>
<protein>
    <submittedName>
        <fullName evidence="3">Integral membrane protein</fullName>
    </submittedName>
</protein>
<dbReference type="EMBL" id="CADCUE010000013">
    <property type="protein sequence ID" value="CAA9310893.1"/>
    <property type="molecule type" value="Genomic_DNA"/>
</dbReference>
<evidence type="ECO:0000313" key="3">
    <source>
        <dbReference type="EMBL" id="CAA9310893.1"/>
    </source>
</evidence>
<dbReference type="AlphaFoldDB" id="A0A6J4KP67"/>
<dbReference type="GO" id="GO:0016791">
    <property type="term" value="F:phosphatase activity"/>
    <property type="evidence" value="ECO:0007669"/>
    <property type="project" value="TreeGrafter"/>
</dbReference>